<dbReference type="Pfam" id="PF07714">
    <property type="entry name" value="PK_Tyr_Ser-Thr"/>
    <property type="match status" value="1"/>
</dbReference>
<evidence type="ECO:0000313" key="3">
    <source>
        <dbReference type="EMBL" id="GAX85960.1"/>
    </source>
</evidence>
<reference evidence="3 4" key="1">
    <citation type="submission" date="2017-08" db="EMBL/GenBank/DDBJ databases">
        <title>Acidophilic green algal genome provides insights into adaptation to an acidic environment.</title>
        <authorList>
            <person name="Hirooka S."/>
            <person name="Hirose Y."/>
            <person name="Kanesaki Y."/>
            <person name="Higuchi S."/>
            <person name="Fujiwara T."/>
            <person name="Onuma R."/>
            <person name="Era A."/>
            <person name="Ohbayashi R."/>
            <person name="Uzuka A."/>
            <person name="Nozaki H."/>
            <person name="Yoshikawa H."/>
            <person name="Miyagishima S.Y."/>
        </authorList>
    </citation>
    <scope>NUCLEOTIDE SEQUENCE [LARGE SCALE GENOMIC DNA]</scope>
    <source>
        <strain evidence="3 4">NIES-2499</strain>
    </source>
</reference>
<dbReference type="InterPro" id="IPR001245">
    <property type="entry name" value="Ser-Thr/Tyr_kinase_cat_dom"/>
</dbReference>
<gene>
    <name evidence="3" type="ORF">CEUSTIGMA_g13376.t1</name>
</gene>
<dbReference type="Gene3D" id="1.10.510.10">
    <property type="entry name" value="Transferase(Phosphotransferase) domain 1"/>
    <property type="match status" value="2"/>
</dbReference>
<feature type="domain" description="Protein kinase" evidence="2">
    <location>
        <begin position="1277"/>
        <end position="1733"/>
    </location>
</feature>
<dbReference type="OrthoDB" id="539821at2759"/>
<proteinExistence type="predicted"/>
<dbReference type="STRING" id="1157962.A0A250XT29"/>
<name>A0A250XT29_9CHLO</name>
<dbReference type="GO" id="GO:0005524">
    <property type="term" value="F:ATP binding"/>
    <property type="evidence" value="ECO:0007669"/>
    <property type="project" value="InterPro"/>
</dbReference>
<evidence type="ECO:0000259" key="2">
    <source>
        <dbReference type="PROSITE" id="PS50011"/>
    </source>
</evidence>
<dbReference type="PROSITE" id="PS50011">
    <property type="entry name" value="PROTEIN_KINASE_DOM"/>
    <property type="match status" value="1"/>
</dbReference>
<organism evidence="3 4">
    <name type="scientific">Chlamydomonas eustigma</name>
    <dbReference type="NCBI Taxonomy" id="1157962"/>
    <lineage>
        <taxon>Eukaryota</taxon>
        <taxon>Viridiplantae</taxon>
        <taxon>Chlorophyta</taxon>
        <taxon>core chlorophytes</taxon>
        <taxon>Chlorophyceae</taxon>
        <taxon>CS clade</taxon>
        <taxon>Chlamydomonadales</taxon>
        <taxon>Chlamydomonadaceae</taxon>
        <taxon>Chlamydomonas</taxon>
    </lineage>
</organism>
<protein>
    <recommendedName>
        <fullName evidence="2">Protein kinase domain-containing protein</fullName>
    </recommendedName>
</protein>
<dbReference type="PANTHER" id="PTHR44329">
    <property type="entry name" value="SERINE/THREONINE-PROTEIN KINASE TNNI3K-RELATED"/>
    <property type="match status" value="1"/>
</dbReference>
<dbReference type="InterPro" id="IPR051681">
    <property type="entry name" value="Ser/Thr_Kinases-Pseudokinases"/>
</dbReference>
<dbReference type="SUPFAM" id="SSF56112">
    <property type="entry name" value="Protein kinase-like (PK-like)"/>
    <property type="match status" value="2"/>
</dbReference>
<evidence type="ECO:0000313" key="4">
    <source>
        <dbReference type="Proteomes" id="UP000232323"/>
    </source>
</evidence>
<sequence>MNLSSLCSCFTAKGLPDTPSHLQISQHEAGISDPYLRNMPRVVEGVDKGATGSSSQHLSSIVDETICNRNEEHVPLNHHRSNISEGEASISNDYDRKASSAFVMSLPSVPETRPAADLSKIISLVQDLMTLSASKRKQIIPKAMAVICSRLNLSYASLSTFSSSGKYFQVCGTCQFLAGEKLKLAHPAFLACMEGSDRSLRSSSLSSLSDPFLPLTVTKRRTSSSSREFHLDTTSPSFTSVMITSQTRPEVMDCSEVLPLEQCPSLEALLHAPSGTTPLTGEVTEDASNLQELYQDWQVRVRKTGLRSFLAIPIRSSHGPLGCLTLGSMDALTWSDQSWYGGLQLLIGWAVTALSQNHRSCCIEFFESLSTAADLEELASAFVHTLPASLRGDELRGKVETRLALVSSRLSRAMIYARDPNTVSRSLGNSVEMKQYFMPVSSSAQPRLEGPNKKSVSENGSRSIISLKTGKAKGSVSFSESHNQVTFLSNLRTDVEGSTMLNQREVTGDLLGKGSIIEDEENKIFMEGNRRIVEPQIRSSIDADSLTSAVLRLRNELMRAPETEGQIAGDENVALSLTTIPAPSTGVIESIQTQGAPADHEEQVSQALSVATMVTSQEPLPRQSLHIHSASSLAASPMMHMSVIRKNRQRTITAAGAEVAGLMQIGEGSEGEEMGESLIHNATKHVYSSGNNLLVPSGASSWGVLSTQPSFTSSQGAPSHLPLDCISIPTDGTLLMNALEAGEAMAVKDSHMYSGKGRKIPTDIDLAGRTLPKGTLLLLPLVHKSRSLGCVYIFIRSNPKSVTSLMNWADLTERISRCVFKKLSGELRPEWADALSDEPSQSSAIPSNSAPLLALSPQADNAFRRGSLQAFAAVKPPQSDSGTESASGQDDSLIGKQAILEAPDKLSSSAPLRDHLPHENGMVNTTSAATFLDRGSIGPWRPTSVSLPNAPGSGLSKQSASTAAALHNPAIGRVLKVEKLYKPYVSKREQRERERQAKLQQQMISDSGDMSASSCTDHQDIAVLTDDGGAGHNRLLIDENGKINEDGGHRRMQTLIKDVEGSEVKMSMIGMENSSMHGTERESLRVSMEEAVALMLAEEEPLSCNNTILNSKDGESDQQVKLNTTPLPRDLQLWPELVEVGAEVHSGRRKSLYTATFQGRRTIFKALRCGGVLDLRSLPSAQHCSMLSRVAEVCHPNLLQVLVVYPMLYELLHAEQGMLITPRPGGSFTGVPPRRGKFRRCFAQLLEYVPSVSLREALVNPQSSEPSSPSSLIAATASKNNQVAVPQSSSVRGALSHSQSGVLPKHVSLSVPALHSLDVATVNPDSGIKLPLKPHHLRSDTTAMTHHTNVLTLNDTNSLDEITGDSSYNHNDHGSNNSIFSAIANSASDMQSKDFPSSRGPQFIRDMTWIDRFRQKIHILQQVASAVQALHEAGLLHGEIRAENVLLVLNSKLRPSAASIIQNEDPGGVMYWARIMKGYSSVGSRMNPCRSSACPQDLTSMSPDLSMDQTLQAGLYSTSSGQPSSNLSTAHMATLRPSSMSSLILAPRTASASSLSPVGPSISISRAKGSRSNSQTSRKTLKLEAFPVDVKVKLKDAAMCTLSPAKGQQLLVQKAAGRPRPSLLNYLAPELLQGQRPRRSSDTYSFGLLMWELYRGETIRALRYSNSGNSRSCNSPSSSTHLMGGRALPLEWPDDCPPWYRHLTDSCCSMNPLQRPSFRRILEALCKGDKSSLASSDESKITTIKDSGQETSCYL</sequence>
<dbReference type="InterPro" id="IPR011009">
    <property type="entry name" value="Kinase-like_dom_sf"/>
</dbReference>
<dbReference type="InterPro" id="IPR000719">
    <property type="entry name" value="Prot_kinase_dom"/>
</dbReference>
<comment type="caution">
    <text evidence="3">The sequence shown here is derived from an EMBL/GenBank/DDBJ whole genome shotgun (WGS) entry which is preliminary data.</text>
</comment>
<dbReference type="GO" id="GO:0004674">
    <property type="term" value="F:protein serine/threonine kinase activity"/>
    <property type="evidence" value="ECO:0007669"/>
    <property type="project" value="TreeGrafter"/>
</dbReference>
<dbReference type="Proteomes" id="UP000232323">
    <property type="component" value="Unassembled WGS sequence"/>
</dbReference>
<feature type="region of interest" description="Disordered" evidence="1">
    <location>
        <begin position="442"/>
        <end position="462"/>
    </location>
</feature>
<dbReference type="EMBL" id="BEGY01000208">
    <property type="protein sequence ID" value="GAX85960.1"/>
    <property type="molecule type" value="Genomic_DNA"/>
</dbReference>
<keyword evidence="4" id="KW-1185">Reference proteome</keyword>
<evidence type="ECO:0000256" key="1">
    <source>
        <dbReference type="SAM" id="MobiDB-lite"/>
    </source>
</evidence>
<accession>A0A250XT29</accession>